<protein>
    <submittedName>
        <fullName evidence="1">Uncharacterized protein</fullName>
    </submittedName>
</protein>
<name>A0A9X1V992_9BACL</name>
<organism evidence="1 2">
    <name type="scientific">Sulfoacidibacillus ferrooxidans</name>
    <dbReference type="NCBI Taxonomy" id="2005001"/>
    <lineage>
        <taxon>Bacteria</taxon>
        <taxon>Bacillati</taxon>
        <taxon>Bacillota</taxon>
        <taxon>Bacilli</taxon>
        <taxon>Bacillales</taxon>
        <taxon>Alicyclobacillaceae</taxon>
        <taxon>Sulfoacidibacillus</taxon>
    </lineage>
</organism>
<proteinExistence type="predicted"/>
<dbReference type="EMBL" id="JALBUF010000007">
    <property type="protein sequence ID" value="MCI0183936.1"/>
    <property type="molecule type" value="Genomic_DNA"/>
</dbReference>
<dbReference type="RefSeq" id="WP_241714919.1">
    <property type="nucleotide sequence ID" value="NZ_JALBUF010000007.1"/>
</dbReference>
<reference evidence="1" key="1">
    <citation type="submission" date="2022-03" db="EMBL/GenBank/DDBJ databases">
        <title>Draft Genome Sequence of Firmicute Strain S0AB, a Heterotrophic Iron/Sulfur-Oxidizing Extreme Acidophile.</title>
        <authorList>
            <person name="Vergara E."/>
            <person name="Pakostova E."/>
            <person name="Johnson D.B."/>
            <person name="Holmes D.S."/>
        </authorList>
    </citation>
    <scope>NUCLEOTIDE SEQUENCE</scope>
    <source>
        <strain evidence="1">S0AB</strain>
    </source>
</reference>
<sequence>MPIGFALLLTSVQLVVQAMLGQVYPDWTLTNTEHRITQTLDEEFSSYQLGPIAVDVPKTWVKTEMGGYGDWIGTTFINPKHPLEREIIVESDCVGCITHMQQHPEWLINLLPSQNLTHIHRLRDKHAVTFALVASNIDPYTGAGILALTTNNTGYGYVEIFLPTTDHKTMSQVITSFHITSSSFV</sequence>
<comment type="caution">
    <text evidence="1">The sequence shown here is derived from an EMBL/GenBank/DDBJ whole genome shotgun (WGS) entry which is preliminary data.</text>
</comment>
<evidence type="ECO:0000313" key="1">
    <source>
        <dbReference type="EMBL" id="MCI0183936.1"/>
    </source>
</evidence>
<accession>A0A9X1V992</accession>
<keyword evidence="2" id="KW-1185">Reference proteome</keyword>
<evidence type="ECO:0000313" key="2">
    <source>
        <dbReference type="Proteomes" id="UP001139263"/>
    </source>
</evidence>
<gene>
    <name evidence="1" type="ORF">MM817_02228</name>
</gene>
<dbReference type="Proteomes" id="UP001139263">
    <property type="component" value="Unassembled WGS sequence"/>
</dbReference>
<dbReference type="AlphaFoldDB" id="A0A9X1V992"/>